<protein>
    <submittedName>
        <fullName evidence="1">Uncharacterized protein</fullName>
    </submittedName>
</protein>
<gene>
    <name evidence="1" type="ORF">CPT_Maja_031</name>
</gene>
<evidence type="ECO:0000313" key="1">
    <source>
        <dbReference type="EMBL" id="QOV06251.1"/>
    </source>
</evidence>
<dbReference type="InterPro" id="IPR021283">
    <property type="entry name" value="Phage_Wedge1"/>
</dbReference>
<dbReference type="Proteomes" id="UP000593952">
    <property type="component" value="Segment"/>
</dbReference>
<organism evidence="1 2">
    <name type="scientific">Burkholderia phage Maja</name>
    <dbReference type="NCBI Taxonomy" id="2767571"/>
    <lineage>
        <taxon>Viruses</taxon>
        <taxon>Duplodnaviria</taxon>
        <taxon>Heunggongvirae</taxon>
        <taxon>Uroviricota</taxon>
        <taxon>Caudoviricetes</taxon>
        <taxon>Lindbergviridae</taxon>
        <taxon>Gladiolivirus</taxon>
        <taxon>Gladiolivirus maja</taxon>
    </lineage>
</organism>
<evidence type="ECO:0000313" key="2">
    <source>
        <dbReference type="Proteomes" id="UP000593952"/>
    </source>
</evidence>
<keyword evidence="2" id="KW-1185">Reference proteome</keyword>
<accession>A0A7S6R768</accession>
<dbReference type="EMBL" id="MT708549">
    <property type="protein sequence ID" value="QOV06251.1"/>
    <property type="molecule type" value="Genomic_DNA"/>
</dbReference>
<proteinExistence type="predicted"/>
<name>A0A7S6R768_9CAUD</name>
<reference evidence="1 2" key="1">
    <citation type="submission" date="2020-07" db="EMBL/GenBank/DDBJ databases">
        <title>Complete genome sequence of Burkholderia gladioli phage Maja.</title>
        <authorList>
            <person name="Yu Z."/>
            <person name="Yao G.W."/>
            <person name="Guadalupe Vizoso-Pinto M."/>
            <person name="Sun L."/>
            <person name="Le T."/>
            <person name="Gonzalez C."/>
            <person name="Young R."/>
            <person name="Liu M."/>
        </authorList>
    </citation>
    <scope>NUCLEOTIDE SEQUENCE [LARGE SCALE GENOMIC DNA]</scope>
</reference>
<dbReference type="Pfam" id="PF11041">
    <property type="entry name" value="Phage_Wedge1"/>
    <property type="match status" value="1"/>
</dbReference>
<sequence>MKPYNSDVMQALKWMQNNAPKIQSLLQQENDWYRTYNSRFWSNWYDSVFNIKTANPFGLQIWCIILGLPSTKFGLYPIDSAWAYGPDRENYVWSGGSPPPADANILGGNFYGGSSSTLLNLDEVRYALMLRYAALVGNGRISYVNRMLNWIFNDGEDWDYANKKYAYVADLTIVSDASTDGIANPFEIEYRFGAGLNLSPQFINLLNTTQDTYGILPSFAGSKITAIQEP</sequence>